<dbReference type="InterPro" id="IPR027417">
    <property type="entry name" value="P-loop_NTPase"/>
</dbReference>
<sequence length="135" mass="15643">MELYVGGCFQGKQRYVCEKKQIKKEEFMDEAVFGHCKTETEWVEYCSKYKGINHVHLLIRQLLEQGINSKTFLEQVVEKNPDIILICDEVGYGIVPLKKEDREYREVVGRTICMAAQKANHMERIIGGIGMVLKE</sequence>
<dbReference type="Proteomes" id="UP000824201">
    <property type="component" value="Unassembled WGS sequence"/>
</dbReference>
<reference evidence="1" key="2">
    <citation type="journal article" date="2021" name="PeerJ">
        <title>Extensive microbial diversity within the chicken gut microbiome revealed by metagenomics and culture.</title>
        <authorList>
            <person name="Gilroy R."/>
            <person name="Ravi A."/>
            <person name="Getino M."/>
            <person name="Pursley I."/>
            <person name="Horton D.L."/>
            <person name="Alikhan N.F."/>
            <person name="Baker D."/>
            <person name="Gharbi K."/>
            <person name="Hall N."/>
            <person name="Watson M."/>
            <person name="Adriaenssens E.M."/>
            <person name="Foster-Nyarko E."/>
            <person name="Jarju S."/>
            <person name="Secka A."/>
            <person name="Antonio M."/>
            <person name="Oren A."/>
            <person name="Chaudhuri R.R."/>
            <person name="La Ragione R."/>
            <person name="Hildebrand F."/>
            <person name="Pallen M.J."/>
        </authorList>
    </citation>
    <scope>NUCLEOTIDE SEQUENCE</scope>
    <source>
        <strain evidence="1">ChiW13-3771</strain>
    </source>
</reference>
<dbReference type="GO" id="GO:0043752">
    <property type="term" value="F:adenosylcobinamide kinase activity"/>
    <property type="evidence" value="ECO:0007669"/>
    <property type="project" value="InterPro"/>
</dbReference>
<gene>
    <name evidence="1" type="ORF">IAC96_06615</name>
</gene>
<dbReference type="EMBL" id="DVHN01000072">
    <property type="protein sequence ID" value="HIR88610.1"/>
    <property type="molecule type" value="Genomic_DNA"/>
</dbReference>
<organism evidence="1 2">
    <name type="scientific">Candidatus Fimimorpha faecalis</name>
    <dbReference type="NCBI Taxonomy" id="2840824"/>
    <lineage>
        <taxon>Bacteria</taxon>
        <taxon>Bacillati</taxon>
        <taxon>Bacillota</taxon>
        <taxon>Clostridia</taxon>
        <taxon>Eubacteriales</taxon>
        <taxon>Candidatus Fimimorpha</taxon>
    </lineage>
</organism>
<accession>A0A9D1EEC5</accession>
<protein>
    <submittedName>
        <fullName evidence="1">Bifunctional adenosylcobinamide kinase/adenosylcobinamide-phosphate guanylyltransferase</fullName>
    </submittedName>
</protein>
<dbReference type="SUPFAM" id="SSF52540">
    <property type="entry name" value="P-loop containing nucleoside triphosphate hydrolases"/>
    <property type="match status" value="1"/>
</dbReference>
<dbReference type="GO" id="GO:0009236">
    <property type="term" value="P:cobalamin biosynthetic process"/>
    <property type="evidence" value="ECO:0007669"/>
    <property type="project" value="InterPro"/>
</dbReference>
<keyword evidence="1" id="KW-0418">Kinase</keyword>
<reference evidence="1" key="1">
    <citation type="submission" date="2020-10" db="EMBL/GenBank/DDBJ databases">
        <authorList>
            <person name="Gilroy R."/>
        </authorList>
    </citation>
    <scope>NUCLEOTIDE SEQUENCE</scope>
    <source>
        <strain evidence="1">ChiW13-3771</strain>
    </source>
</reference>
<dbReference type="AlphaFoldDB" id="A0A9D1EEC5"/>
<keyword evidence="1" id="KW-0548">Nucleotidyltransferase</keyword>
<comment type="caution">
    <text evidence="1">The sequence shown here is derived from an EMBL/GenBank/DDBJ whole genome shotgun (WGS) entry which is preliminary data.</text>
</comment>
<dbReference type="Pfam" id="PF02283">
    <property type="entry name" value="CobU"/>
    <property type="match status" value="1"/>
</dbReference>
<dbReference type="GO" id="GO:0000166">
    <property type="term" value="F:nucleotide binding"/>
    <property type="evidence" value="ECO:0007669"/>
    <property type="project" value="InterPro"/>
</dbReference>
<dbReference type="GO" id="GO:0016779">
    <property type="term" value="F:nucleotidyltransferase activity"/>
    <property type="evidence" value="ECO:0007669"/>
    <property type="project" value="UniProtKB-KW"/>
</dbReference>
<evidence type="ECO:0000313" key="2">
    <source>
        <dbReference type="Proteomes" id="UP000824201"/>
    </source>
</evidence>
<proteinExistence type="predicted"/>
<evidence type="ECO:0000313" key="1">
    <source>
        <dbReference type="EMBL" id="HIR88610.1"/>
    </source>
</evidence>
<keyword evidence="1" id="KW-0808">Transferase</keyword>
<name>A0A9D1EEC5_9FIRM</name>
<dbReference type="InterPro" id="IPR003203">
    <property type="entry name" value="CobU/CobP"/>
</dbReference>
<dbReference type="Gene3D" id="3.40.50.300">
    <property type="entry name" value="P-loop containing nucleotide triphosphate hydrolases"/>
    <property type="match status" value="1"/>
</dbReference>